<feature type="transmembrane region" description="Helical" evidence="5">
    <location>
        <begin position="12"/>
        <end position="29"/>
    </location>
</feature>
<feature type="transmembrane region" description="Helical" evidence="5">
    <location>
        <begin position="83"/>
        <end position="104"/>
    </location>
</feature>
<keyword evidence="4 5" id="KW-0472">Membrane</keyword>
<keyword evidence="2 5" id="KW-0812">Transmembrane</keyword>
<dbReference type="Pfam" id="PF01943">
    <property type="entry name" value="Polysacc_synt"/>
    <property type="match status" value="1"/>
</dbReference>
<feature type="transmembrane region" description="Helical" evidence="5">
    <location>
        <begin position="41"/>
        <end position="62"/>
    </location>
</feature>
<feature type="transmembrane region" description="Helical" evidence="5">
    <location>
        <begin position="140"/>
        <end position="158"/>
    </location>
</feature>
<dbReference type="InterPro" id="IPR002797">
    <property type="entry name" value="Polysacc_synth"/>
</dbReference>
<evidence type="ECO:0000256" key="4">
    <source>
        <dbReference type="ARBA" id="ARBA00023136"/>
    </source>
</evidence>
<dbReference type="EMBL" id="AB737838">
    <property type="protein sequence ID" value="BAM95162.1"/>
    <property type="molecule type" value="Genomic_DNA"/>
</dbReference>
<feature type="transmembrane region" description="Helical" evidence="5">
    <location>
        <begin position="207"/>
        <end position="227"/>
    </location>
</feature>
<dbReference type="PANTHER" id="PTHR43424">
    <property type="entry name" value="LOCUS PUTATIVE PROTEIN 1-RELATED"/>
    <property type="match status" value="1"/>
</dbReference>
<feature type="transmembrane region" description="Helical" evidence="5">
    <location>
        <begin position="110"/>
        <end position="128"/>
    </location>
</feature>
<dbReference type="AlphaFoldDB" id="M1VPE5"/>
<accession>M1VPE5</accession>
<sequence>MKTVKNYIYSSLYQLFLIIVPFVTIPYVSRVLGADLIGINSFTNTIMTYFVLFSNLGTTVYGNRTIAYYRDSVAKRSQKFWEIIILKLVVSSSIYLMFLVFIWIYPKYRVVFMIQSIQILAAAVDISWLFDGLEDFKRTVVRNFIVKLSSVIMIFLFVKTIHDFNMYVLITVGATLVGNLTLWTYLKQYITKVSFTKLNISEHFVPVFSLFVPQIASTIFVSLNKVLLGALSTMSQVGYFENSDKVVRILLALVSSIGVVVFPKVANAYKNRDVEKVTELTKLTFDAVNIITIPMVVGILSISDVFSNIFFGPEFVGIDIVLSILILELLFMGYSSVLGSQYLIATGQSKYLSFSVIGGLVTTSISSFILISRYGAIGAAVASVIGEATIAIIQILCIRKQINIFKLCKDIPKYSIASLLMFLGITLVKIMVSWSSYIDLFSRIIVGGVIYMGSLFLLRPQLIKFLLKKFFKETN</sequence>
<evidence type="ECO:0000256" key="1">
    <source>
        <dbReference type="ARBA" id="ARBA00004141"/>
    </source>
</evidence>
<dbReference type="GO" id="GO:0016020">
    <property type="term" value="C:membrane"/>
    <property type="evidence" value="ECO:0007669"/>
    <property type="project" value="UniProtKB-SubCell"/>
</dbReference>
<feature type="transmembrane region" description="Helical" evidence="5">
    <location>
        <begin position="351"/>
        <end position="371"/>
    </location>
</feature>
<dbReference type="PANTHER" id="PTHR43424:SF1">
    <property type="entry name" value="LOCUS PUTATIVE PROTEIN 1-RELATED"/>
    <property type="match status" value="1"/>
</dbReference>
<feature type="transmembrane region" description="Helical" evidence="5">
    <location>
        <begin position="416"/>
        <end position="434"/>
    </location>
</feature>
<feature type="transmembrane region" description="Helical" evidence="5">
    <location>
        <begin position="164"/>
        <end position="186"/>
    </location>
</feature>
<evidence type="ECO:0000256" key="3">
    <source>
        <dbReference type="ARBA" id="ARBA00022989"/>
    </source>
</evidence>
<name>M1VPE5_STRSU</name>
<feature type="transmembrane region" description="Helical" evidence="5">
    <location>
        <begin position="440"/>
        <end position="458"/>
    </location>
</feature>
<evidence type="ECO:0000256" key="2">
    <source>
        <dbReference type="ARBA" id="ARBA00022692"/>
    </source>
</evidence>
<dbReference type="CDD" id="cd13128">
    <property type="entry name" value="MATE_Wzx_like"/>
    <property type="match status" value="1"/>
</dbReference>
<dbReference type="InterPro" id="IPR052556">
    <property type="entry name" value="PolySynth_Transporter"/>
</dbReference>
<evidence type="ECO:0000313" key="6">
    <source>
        <dbReference type="EMBL" id="BAM95162.1"/>
    </source>
</evidence>
<evidence type="ECO:0000256" key="5">
    <source>
        <dbReference type="SAM" id="Phobius"/>
    </source>
</evidence>
<reference evidence="6" key="1">
    <citation type="journal article" date="2013" name="Appl. Environ. Microbiol.">
        <title>Genetic analysis of capsular polysaccharide synthesis gene clusters from all serotypes of Streptococcus suis: potential mechanisms for generation of capsular variation.</title>
        <authorList>
            <person name="Okura M."/>
            <person name="Takamatsu D."/>
            <person name="Maruyama F."/>
            <person name="Nozawa T."/>
            <person name="Nakagawa I."/>
            <person name="Osaki M."/>
            <person name="Sekizaki T."/>
            <person name="Gottschalk M."/>
            <person name="Kumagai Y."/>
            <person name="Hamada S."/>
        </authorList>
    </citation>
    <scope>NUCLEOTIDE SEQUENCE</scope>
    <source>
        <strain evidence="6">92-2742</strain>
    </source>
</reference>
<feature type="transmembrane region" description="Helical" evidence="5">
    <location>
        <begin position="247"/>
        <end position="266"/>
    </location>
</feature>
<organism evidence="6">
    <name type="scientific">Streptococcus suis</name>
    <dbReference type="NCBI Taxonomy" id="1307"/>
    <lineage>
        <taxon>Bacteria</taxon>
        <taxon>Bacillati</taxon>
        <taxon>Bacillota</taxon>
        <taxon>Bacilli</taxon>
        <taxon>Lactobacillales</taxon>
        <taxon>Streptococcaceae</taxon>
        <taxon>Streptococcus</taxon>
    </lineage>
</organism>
<feature type="transmembrane region" description="Helical" evidence="5">
    <location>
        <begin position="377"/>
        <end position="396"/>
    </location>
</feature>
<feature type="transmembrane region" description="Helical" evidence="5">
    <location>
        <begin position="317"/>
        <end position="339"/>
    </location>
</feature>
<feature type="transmembrane region" description="Helical" evidence="5">
    <location>
        <begin position="287"/>
        <end position="311"/>
    </location>
</feature>
<proteinExistence type="predicted"/>
<keyword evidence="3 5" id="KW-1133">Transmembrane helix</keyword>
<comment type="subcellular location">
    <subcellularLocation>
        <location evidence="1">Membrane</location>
        <topology evidence="1">Multi-pass membrane protein</topology>
    </subcellularLocation>
</comment>
<protein>
    <submittedName>
        <fullName evidence="6">Capsular polysaccharide repeat unit transporter</fullName>
    </submittedName>
</protein>
<gene>
    <name evidence="6" type="primary">cps34N</name>
</gene>